<keyword evidence="11" id="KW-0489">Methyltransferase</keyword>
<dbReference type="Gene3D" id="3.30.70.1400">
    <property type="entry name" value="Aminomethyltransferase beta-barrel domains"/>
    <property type="match status" value="1"/>
</dbReference>
<dbReference type="GO" id="GO:0019464">
    <property type="term" value="P:glycine decarboxylation via glycine cleavage system"/>
    <property type="evidence" value="ECO:0007669"/>
    <property type="project" value="UniProtKB-UniRule"/>
</dbReference>
<dbReference type="PANTHER" id="PTHR43757">
    <property type="entry name" value="AMINOMETHYLTRANSFERASE"/>
    <property type="match status" value="1"/>
</dbReference>
<dbReference type="GO" id="GO:0005960">
    <property type="term" value="C:glycine cleavage complex"/>
    <property type="evidence" value="ECO:0007669"/>
    <property type="project" value="InterPro"/>
</dbReference>
<dbReference type="GO" id="GO:0008168">
    <property type="term" value="F:methyltransferase activity"/>
    <property type="evidence" value="ECO:0007669"/>
    <property type="project" value="UniProtKB-KW"/>
</dbReference>
<dbReference type="InterPro" id="IPR006223">
    <property type="entry name" value="GcvT"/>
</dbReference>
<feature type="binding site" evidence="8">
    <location>
        <position position="199"/>
    </location>
    <ligand>
        <name>substrate</name>
    </ligand>
</feature>
<feature type="domain" description="GCVT N-terminal" evidence="9">
    <location>
        <begin position="10"/>
        <end position="266"/>
    </location>
</feature>
<dbReference type="Gene3D" id="3.30.1360.120">
    <property type="entry name" value="Probable tRNA modification gtpase trme, domain 1"/>
    <property type="match status" value="1"/>
</dbReference>
<dbReference type="GO" id="GO:0005829">
    <property type="term" value="C:cytosol"/>
    <property type="evidence" value="ECO:0007669"/>
    <property type="project" value="TreeGrafter"/>
</dbReference>
<protein>
    <recommendedName>
        <fullName evidence="2 7">Aminomethyltransferase</fullName>
        <ecNumber evidence="2 7">2.1.2.10</ecNumber>
    </recommendedName>
    <alternativeName>
        <fullName evidence="5 7">Glycine cleavage system T protein</fullName>
    </alternativeName>
</protein>
<dbReference type="GO" id="GO:0032259">
    <property type="term" value="P:methylation"/>
    <property type="evidence" value="ECO:0007669"/>
    <property type="project" value="UniProtKB-KW"/>
</dbReference>
<dbReference type="GO" id="GO:0008483">
    <property type="term" value="F:transaminase activity"/>
    <property type="evidence" value="ECO:0007669"/>
    <property type="project" value="UniProtKB-KW"/>
</dbReference>
<dbReference type="InterPro" id="IPR029043">
    <property type="entry name" value="GcvT/YgfZ_C"/>
</dbReference>
<evidence type="ECO:0000256" key="4">
    <source>
        <dbReference type="ARBA" id="ARBA00022679"/>
    </source>
</evidence>
<evidence type="ECO:0000256" key="3">
    <source>
        <dbReference type="ARBA" id="ARBA00022576"/>
    </source>
</evidence>
<dbReference type="AlphaFoldDB" id="A0A3Q9BIU2"/>
<evidence type="ECO:0000256" key="5">
    <source>
        <dbReference type="ARBA" id="ARBA00031395"/>
    </source>
</evidence>
<evidence type="ECO:0000313" key="12">
    <source>
        <dbReference type="Proteomes" id="UP000273326"/>
    </source>
</evidence>
<dbReference type="PANTHER" id="PTHR43757:SF2">
    <property type="entry name" value="AMINOMETHYLTRANSFERASE, MITOCHONDRIAL"/>
    <property type="match status" value="1"/>
</dbReference>
<comment type="subunit">
    <text evidence="7">The glycine cleavage system is composed of four proteins: P, T, L and H.</text>
</comment>
<dbReference type="EC" id="2.1.2.10" evidence="2 7"/>
<proteinExistence type="inferred from homology"/>
<dbReference type="Gene3D" id="4.10.1250.10">
    <property type="entry name" value="Aminomethyltransferase fragment"/>
    <property type="match status" value="1"/>
</dbReference>
<reference evidence="12" key="1">
    <citation type="submission" date="2018-12" db="EMBL/GenBank/DDBJ databases">
        <title>Complete genome sequencing of Jeotgalibaca sp. H21T32.</title>
        <authorList>
            <person name="Bae J.-W."/>
            <person name="Lee S.-Y."/>
        </authorList>
    </citation>
    <scope>NUCLEOTIDE SEQUENCE [LARGE SCALE GENOMIC DNA]</scope>
    <source>
        <strain evidence="12">H21T32</strain>
    </source>
</reference>
<dbReference type="InterPro" id="IPR022903">
    <property type="entry name" value="GcvT_bac"/>
</dbReference>
<dbReference type="NCBIfam" id="TIGR00528">
    <property type="entry name" value="gcvT"/>
    <property type="match status" value="1"/>
</dbReference>
<dbReference type="InterPro" id="IPR027266">
    <property type="entry name" value="TrmE/GcvT-like"/>
</dbReference>
<keyword evidence="3 7" id="KW-0032">Aminotransferase</keyword>
<evidence type="ECO:0000259" key="10">
    <source>
        <dbReference type="Pfam" id="PF08669"/>
    </source>
</evidence>
<sequence>MSELKRTPLFEFYQDNKVKLVDFGGWAMPIQFTSIMKEHESVRERVGLFDCSHMGEILVTGKKAEDYLNHLLTNNVRKMSNSSVQYNLFCQEDGGVIDDVMVYRFHSEAFVVVPNASNTDKVWSWMNKHMQENVKIENKSQEIGLIAVQGPLAEEVLQTLTDTDLSEIGRHQFAENIVLAEEEILFMSRTGYTGEDGFEIYLSAPKTRDLWEKLFETAKESDGLLCGLGARDTLRLEAGLPLYGQELSETISPIMAGVGFAVKTKKADVFIGQDVLRNQREQGTDKKVVGFETVERGIPRHGYKIFSKEGIEIGEVTSGTQSPTLKKGIGMALVDTSFATKNTEIVIEIRNKLIPAKITNKTFLK</sequence>
<dbReference type="OrthoDB" id="9774591at2"/>
<dbReference type="Proteomes" id="UP000273326">
    <property type="component" value="Chromosome"/>
</dbReference>
<dbReference type="Gene3D" id="2.40.30.110">
    <property type="entry name" value="Aminomethyltransferase beta-barrel domains"/>
    <property type="match status" value="1"/>
</dbReference>
<dbReference type="KEGG" id="jeh:EJN90_00850"/>
<dbReference type="InterPro" id="IPR006222">
    <property type="entry name" value="GCVT_N"/>
</dbReference>
<dbReference type="EMBL" id="CP034465">
    <property type="protein sequence ID" value="AZP03331.1"/>
    <property type="molecule type" value="Genomic_DNA"/>
</dbReference>
<dbReference type="FunFam" id="3.30.70.1400:FF:000001">
    <property type="entry name" value="Aminomethyltransferase"/>
    <property type="match status" value="1"/>
</dbReference>
<dbReference type="InterPro" id="IPR013977">
    <property type="entry name" value="GcvT_C"/>
</dbReference>
<feature type="domain" description="Aminomethyltransferase C-terminal" evidence="10">
    <location>
        <begin position="286"/>
        <end position="365"/>
    </location>
</feature>
<evidence type="ECO:0000256" key="6">
    <source>
        <dbReference type="ARBA" id="ARBA00047665"/>
    </source>
</evidence>
<accession>A0A3Q9BIU2</accession>
<comment type="similarity">
    <text evidence="1 7">Belongs to the GcvT family.</text>
</comment>
<dbReference type="FunFam" id="2.40.30.110:FF:000003">
    <property type="entry name" value="Aminomethyltransferase"/>
    <property type="match status" value="1"/>
</dbReference>
<evidence type="ECO:0000256" key="2">
    <source>
        <dbReference type="ARBA" id="ARBA00012616"/>
    </source>
</evidence>
<dbReference type="NCBIfam" id="NF001567">
    <property type="entry name" value="PRK00389.1"/>
    <property type="match status" value="1"/>
</dbReference>
<keyword evidence="4 7" id="KW-0808">Transferase</keyword>
<dbReference type="Pfam" id="PF08669">
    <property type="entry name" value="GCV_T_C"/>
    <property type="match status" value="1"/>
</dbReference>
<evidence type="ECO:0000313" key="11">
    <source>
        <dbReference type="EMBL" id="AZP03331.1"/>
    </source>
</evidence>
<name>A0A3Q9BIU2_9LACT</name>
<evidence type="ECO:0000256" key="1">
    <source>
        <dbReference type="ARBA" id="ARBA00008609"/>
    </source>
</evidence>
<dbReference type="HAMAP" id="MF_00259">
    <property type="entry name" value="GcvT"/>
    <property type="match status" value="1"/>
</dbReference>
<keyword evidence="12" id="KW-1185">Reference proteome</keyword>
<dbReference type="InterPro" id="IPR028896">
    <property type="entry name" value="GcvT/YgfZ/DmdA"/>
</dbReference>
<gene>
    <name evidence="7 11" type="primary">gcvT</name>
    <name evidence="11" type="ORF">EJN90_00850</name>
</gene>
<organism evidence="11 12">
    <name type="scientific">Jeotgalibaca ciconiae</name>
    <dbReference type="NCBI Taxonomy" id="2496265"/>
    <lineage>
        <taxon>Bacteria</taxon>
        <taxon>Bacillati</taxon>
        <taxon>Bacillota</taxon>
        <taxon>Bacilli</taxon>
        <taxon>Lactobacillales</taxon>
        <taxon>Carnobacteriaceae</taxon>
        <taxon>Jeotgalibaca</taxon>
    </lineage>
</organism>
<dbReference type="GO" id="GO:0004047">
    <property type="term" value="F:aminomethyltransferase activity"/>
    <property type="evidence" value="ECO:0007669"/>
    <property type="project" value="UniProtKB-UniRule"/>
</dbReference>
<evidence type="ECO:0000256" key="8">
    <source>
        <dbReference type="PIRSR" id="PIRSR006487-1"/>
    </source>
</evidence>
<dbReference type="SUPFAM" id="SSF101790">
    <property type="entry name" value="Aminomethyltransferase beta-barrel domain"/>
    <property type="match status" value="1"/>
</dbReference>
<dbReference type="FunFam" id="4.10.1250.10:FF:000001">
    <property type="entry name" value="Aminomethyltransferase"/>
    <property type="match status" value="1"/>
</dbReference>
<dbReference type="Pfam" id="PF01571">
    <property type="entry name" value="GCV_T"/>
    <property type="match status" value="1"/>
</dbReference>
<comment type="function">
    <text evidence="7">The glycine cleavage system catalyzes the degradation of glycine.</text>
</comment>
<comment type="catalytic activity">
    <reaction evidence="6 7">
        <text>N(6)-[(R)-S(8)-aminomethyldihydrolipoyl]-L-lysyl-[protein] + (6S)-5,6,7,8-tetrahydrofolate = N(6)-[(R)-dihydrolipoyl]-L-lysyl-[protein] + (6R)-5,10-methylene-5,6,7,8-tetrahydrofolate + NH4(+)</text>
        <dbReference type="Rhea" id="RHEA:16945"/>
        <dbReference type="Rhea" id="RHEA-COMP:10475"/>
        <dbReference type="Rhea" id="RHEA-COMP:10492"/>
        <dbReference type="ChEBI" id="CHEBI:15636"/>
        <dbReference type="ChEBI" id="CHEBI:28938"/>
        <dbReference type="ChEBI" id="CHEBI:57453"/>
        <dbReference type="ChEBI" id="CHEBI:83100"/>
        <dbReference type="ChEBI" id="CHEBI:83143"/>
        <dbReference type="EC" id="2.1.2.10"/>
    </reaction>
</comment>
<evidence type="ECO:0000259" key="9">
    <source>
        <dbReference type="Pfam" id="PF01571"/>
    </source>
</evidence>
<evidence type="ECO:0000256" key="7">
    <source>
        <dbReference type="HAMAP-Rule" id="MF_00259"/>
    </source>
</evidence>
<dbReference type="RefSeq" id="WP_126108432.1">
    <property type="nucleotide sequence ID" value="NZ_CP034465.1"/>
</dbReference>
<dbReference type="SUPFAM" id="SSF103025">
    <property type="entry name" value="Folate-binding domain"/>
    <property type="match status" value="1"/>
</dbReference>
<dbReference type="PIRSF" id="PIRSF006487">
    <property type="entry name" value="GcvT"/>
    <property type="match status" value="1"/>
</dbReference>